<evidence type="ECO:0000259" key="1">
    <source>
        <dbReference type="Pfam" id="PF04149"/>
    </source>
</evidence>
<dbReference type="EMBL" id="VJZC01000346">
    <property type="protein sequence ID" value="MPY61875.1"/>
    <property type="molecule type" value="Genomic_DNA"/>
</dbReference>
<dbReference type="OrthoDB" id="3436866at2"/>
<gene>
    <name evidence="2" type="ORF">FNH08_33450</name>
</gene>
<accession>A0A5N8XTC8</accession>
<name>A0A5N8XTC8_9ACTN</name>
<proteinExistence type="predicted"/>
<keyword evidence="3" id="KW-1185">Reference proteome</keyword>
<reference evidence="2 3" key="1">
    <citation type="submission" date="2019-07" db="EMBL/GenBank/DDBJ databases">
        <title>New species of Amycolatopsis and Streptomyces.</title>
        <authorList>
            <person name="Duangmal K."/>
            <person name="Teo W.F.A."/>
            <person name="Lipun K."/>
        </authorList>
    </citation>
    <scope>NUCLEOTIDE SEQUENCE [LARGE SCALE GENOMIC DNA]</scope>
    <source>
        <strain evidence="2 3">NBRC 106415</strain>
    </source>
</reference>
<feature type="domain" description="DUF397" evidence="1">
    <location>
        <begin position="4"/>
        <end position="56"/>
    </location>
</feature>
<sequence length="65" mass="7174">MPELNWQKSSFSSEASNCLELATAPDGTIHLRESDEPAITLALQTPGLNSLLHAARREIRTNRDV</sequence>
<dbReference type="RefSeq" id="WP_152775272.1">
    <property type="nucleotide sequence ID" value="NZ_VJZC01000346.1"/>
</dbReference>
<protein>
    <submittedName>
        <fullName evidence="2">DUF397 domain-containing protein</fullName>
    </submittedName>
</protein>
<evidence type="ECO:0000313" key="2">
    <source>
        <dbReference type="EMBL" id="MPY61875.1"/>
    </source>
</evidence>
<comment type="caution">
    <text evidence="2">The sequence shown here is derived from an EMBL/GenBank/DDBJ whole genome shotgun (WGS) entry which is preliminary data.</text>
</comment>
<dbReference type="Proteomes" id="UP000400924">
    <property type="component" value="Unassembled WGS sequence"/>
</dbReference>
<evidence type="ECO:0000313" key="3">
    <source>
        <dbReference type="Proteomes" id="UP000400924"/>
    </source>
</evidence>
<dbReference type="Pfam" id="PF04149">
    <property type="entry name" value="DUF397"/>
    <property type="match status" value="1"/>
</dbReference>
<dbReference type="InterPro" id="IPR007278">
    <property type="entry name" value="DUF397"/>
</dbReference>
<organism evidence="2 3">
    <name type="scientific">Streptomyces spongiae</name>
    <dbReference type="NCBI Taxonomy" id="565072"/>
    <lineage>
        <taxon>Bacteria</taxon>
        <taxon>Bacillati</taxon>
        <taxon>Actinomycetota</taxon>
        <taxon>Actinomycetes</taxon>
        <taxon>Kitasatosporales</taxon>
        <taxon>Streptomycetaceae</taxon>
        <taxon>Streptomyces</taxon>
    </lineage>
</organism>
<dbReference type="AlphaFoldDB" id="A0A5N8XTC8"/>